<dbReference type="PANTHER" id="PTHR10353">
    <property type="entry name" value="GLYCOSYL HYDROLASE"/>
    <property type="match status" value="1"/>
</dbReference>
<evidence type="ECO:0000256" key="4">
    <source>
        <dbReference type="ARBA" id="ARBA00023295"/>
    </source>
</evidence>
<feature type="active site" description="Nucleophile" evidence="5">
    <location>
        <position position="365"/>
    </location>
</feature>
<dbReference type="Pfam" id="PF00232">
    <property type="entry name" value="Glyco_hydro_1"/>
    <property type="match status" value="1"/>
</dbReference>
<evidence type="ECO:0000256" key="3">
    <source>
        <dbReference type="ARBA" id="ARBA00022801"/>
    </source>
</evidence>
<dbReference type="GO" id="GO:0008422">
    <property type="term" value="F:beta-glucosidase activity"/>
    <property type="evidence" value="ECO:0007669"/>
    <property type="project" value="UniProtKB-EC"/>
</dbReference>
<dbReference type="EMBL" id="FNPG01000004">
    <property type="protein sequence ID" value="SDX87343.1"/>
    <property type="molecule type" value="Genomic_DNA"/>
</dbReference>
<dbReference type="AlphaFoldDB" id="A0A1H3F8J7"/>
<organism evidence="7 8">
    <name type="scientific">Lachnobacterium bovis DSM 14045</name>
    <dbReference type="NCBI Taxonomy" id="1122142"/>
    <lineage>
        <taxon>Bacteria</taxon>
        <taxon>Bacillati</taxon>
        <taxon>Bacillota</taxon>
        <taxon>Clostridia</taxon>
        <taxon>Lachnospirales</taxon>
        <taxon>Lachnospiraceae</taxon>
        <taxon>Lachnobacterium</taxon>
    </lineage>
</organism>
<dbReference type="GO" id="GO:0016052">
    <property type="term" value="P:carbohydrate catabolic process"/>
    <property type="evidence" value="ECO:0007669"/>
    <property type="project" value="TreeGrafter"/>
</dbReference>
<sequence>MLRDDFVWGVATSSYQIEGKDDKIPQGECVWDTFIKKEGSIFGGHNADVACDELHQYKKDIPMMANLGIKAYRFSLNWARILPNGVGEVNEEGIKYYRDVLKLLNKHNIKPYITLFHWEYPQVLFDKGGWLNPDCVEWFGEYAKVVAENFSDLCTDFFTINEPQCVIYLGHTMGIHAPGVKMPIRETLQMAHNLLKCHGMAVKMLRRYSKTDIKIGYAPTCGVAYPATDDSKDVEVARRVYFGFENPLENWGWNVSWFLDPVVFGKYPEEGIEKFKDYLPKISEEQMKKDLELINQPIDFIGQNIYNGYEVRAVDDGKDGKYFEYVDRYVGFPKTSIQWPITPRAFYYGIKFLSEKYKLPLYITENGMACHDNISYDGKVHDPNRITFLDSYISAMQQASDDGANIVGYFLWSIIDNFEWANGFDERFGLVYIDYRNQKRIVKDSGFWYKKVIETNGKCLSINNKSQEIVIEDVLEKYKETYSDVLDNATDFLEKIIEQEVPDKKARRAKLNQEFIDKNMELFSDGTCFIVLDGDAILESGILFPGAKVMIPEDIQSIKILGECKVAFI</sequence>
<dbReference type="InterPro" id="IPR018120">
    <property type="entry name" value="Glyco_hydro_1_AS"/>
</dbReference>
<dbReference type="RefSeq" id="WP_074715212.1">
    <property type="nucleotide sequence ID" value="NZ_FNPG01000004.1"/>
</dbReference>
<evidence type="ECO:0000256" key="2">
    <source>
        <dbReference type="ARBA" id="ARBA00012744"/>
    </source>
</evidence>
<dbReference type="InterPro" id="IPR001360">
    <property type="entry name" value="Glyco_hydro_1"/>
</dbReference>
<accession>A0A1H3F8J7</accession>
<dbReference type="GO" id="GO:0005829">
    <property type="term" value="C:cytosol"/>
    <property type="evidence" value="ECO:0007669"/>
    <property type="project" value="TreeGrafter"/>
</dbReference>
<evidence type="ECO:0000256" key="5">
    <source>
        <dbReference type="PROSITE-ProRule" id="PRU10055"/>
    </source>
</evidence>
<dbReference type="Proteomes" id="UP000183918">
    <property type="component" value="Unassembled WGS sequence"/>
</dbReference>
<evidence type="ECO:0000313" key="8">
    <source>
        <dbReference type="Proteomes" id="UP000183918"/>
    </source>
</evidence>
<dbReference type="Gene3D" id="3.20.20.80">
    <property type="entry name" value="Glycosidases"/>
    <property type="match status" value="1"/>
</dbReference>
<reference evidence="7 8" key="1">
    <citation type="submission" date="2016-10" db="EMBL/GenBank/DDBJ databases">
        <authorList>
            <person name="de Groot N.N."/>
        </authorList>
    </citation>
    <scope>NUCLEOTIDE SEQUENCE [LARGE SCALE GENOMIC DNA]</scope>
    <source>
        <strain evidence="7 8">DSM 14045</strain>
    </source>
</reference>
<keyword evidence="3" id="KW-0378">Hydrolase</keyword>
<comment type="similarity">
    <text evidence="1 6">Belongs to the glycosyl hydrolase 1 family.</text>
</comment>
<dbReference type="STRING" id="1122142.SAMN02910414_00195"/>
<protein>
    <recommendedName>
        <fullName evidence="2">beta-glucosidase</fullName>
        <ecNumber evidence="2">3.2.1.21</ecNumber>
    </recommendedName>
</protein>
<keyword evidence="8" id="KW-1185">Reference proteome</keyword>
<name>A0A1H3F8J7_9FIRM</name>
<gene>
    <name evidence="7" type="ORF">SAMN02910414_00195</name>
</gene>
<dbReference type="FunFam" id="3.20.20.80:FF:000004">
    <property type="entry name" value="Beta-glucosidase 6-phospho-beta-glucosidase"/>
    <property type="match status" value="1"/>
</dbReference>
<dbReference type="PRINTS" id="PR00131">
    <property type="entry name" value="GLHYDRLASE1"/>
</dbReference>
<dbReference type="OrthoDB" id="2339329at2"/>
<dbReference type="SUPFAM" id="SSF51445">
    <property type="entry name" value="(Trans)glycosidases"/>
    <property type="match status" value="1"/>
</dbReference>
<keyword evidence="4" id="KW-0326">Glycosidase</keyword>
<dbReference type="PROSITE" id="PS00572">
    <property type="entry name" value="GLYCOSYL_HYDROL_F1_1"/>
    <property type="match status" value="1"/>
</dbReference>
<evidence type="ECO:0000256" key="6">
    <source>
        <dbReference type="RuleBase" id="RU003690"/>
    </source>
</evidence>
<dbReference type="PANTHER" id="PTHR10353:SF36">
    <property type="entry name" value="LP05116P"/>
    <property type="match status" value="1"/>
</dbReference>
<dbReference type="EC" id="3.2.1.21" evidence="2"/>
<proteinExistence type="inferred from homology"/>
<evidence type="ECO:0000313" key="7">
    <source>
        <dbReference type="EMBL" id="SDX87343.1"/>
    </source>
</evidence>
<dbReference type="InterPro" id="IPR017853">
    <property type="entry name" value="GH"/>
</dbReference>
<evidence type="ECO:0000256" key="1">
    <source>
        <dbReference type="ARBA" id="ARBA00010838"/>
    </source>
</evidence>